<proteinExistence type="predicted"/>
<protein>
    <submittedName>
        <fullName evidence="1">Uncharacterized protein</fullName>
    </submittedName>
</protein>
<evidence type="ECO:0000313" key="2">
    <source>
        <dbReference type="Proteomes" id="UP000241010"/>
    </source>
</evidence>
<gene>
    <name evidence="1" type="ORF">C5F48_13210</name>
</gene>
<reference evidence="1 2" key="1">
    <citation type="submission" date="2018-03" db="EMBL/GenBank/DDBJ databases">
        <title>Cereibacter changlensis.</title>
        <authorList>
            <person name="Meyer T.E."/>
            <person name="Miller S."/>
            <person name="Lodha T."/>
            <person name="Gandham S."/>
            <person name="Chintalapati S."/>
            <person name="Chintalapati V.R."/>
        </authorList>
    </citation>
    <scope>NUCLEOTIDE SEQUENCE [LARGE SCALE GENOMIC DNA]</scope>
    <source>
        <strain evidence="1 2">JA139</strain>
    </source>
</reference>
<name>A0A2T4JTK8_9RHOB</name>
<organism evidence="1 2">
    <name type="scientific">Cereibacter changlensis JA139</name>
    <dbReference type="NCBI Taxonomy" id="1188249"/>
    <lineage>
        <taxon>Bacteria</taxon>
        <taxon>Pseudomonadati</taxon>
        <taxon>Pseudomonadota</taxon>
        <taxon>Alphaproteobacteria</taxon>
        <taxon>Rhodobacterales</taxon>
        <taxon>Paracoccaceae</taxon>
        <taxon>Cereibacter</taxon>
    </lineage>
</organism>
<evidence type="ECO:0000313" key="1">
    <source>
        <dbReference type="EMBL" id="PTE21252.1"/>
    </source>
</evidence>
<dbReference type="EMBL" id="PZKG01000058">
    <property type="protein sequence ID" value="PTE21252.1"/>
    <property type="molecule type" value="Genomic_DNA"/>
</dbReference>
<sequence length="67" mass="7711">MAQYYVNNNVQSNGDHEVHKVGCSFMPTANRTYLGDFHNCRSAVIEAKKHHYQVNGCFYCARDCHTQ</sequence>
<accession>A0A2T4JTK8</accession>
<dbReference type="Proteomes" id="UP000241010">
    <property type="component" value="Unassembled WGS sequence"/>
</dbReference>
<dbReference type="AlphaFoldDB" id="A0A2T4JTK8"/>
<comment type="caution">
    <text evidence="1">The sequence shown here is derived from an EMBL/GenBank/DDBJ whole genome shotgun (WGS) entry which is preliminary data.</text>
</comment>
<dbReference type="OrthoDB" id="47198at2"/>
<keyword evidence="2" id="KW-1185">Reference proteome</keyword>